<protein>
    <recommendedName>
        <fullName evidence="2">Glycosyl hydrolase-like 10 domain-containing protein</fullName>
    </recommendedName>
</protein>
<organism evidence="3 4">
    <name type="scientific">Bythopirellula polymerisocia</name>
    <dbReference type="NCBI Taxonomy" id="2528003"/>
    <lineage>
        <taxon>Bacteria</taxon>
        <taxon>Pseudomonadati</taxon>
        <taxon>Planctomycetota</taxon>
        <taxon>Planctomycetia</taxon>
        <taxon>Pirellulales</taxon>
        <taxon>Lacipirellulaceae</taxon>
        <taxon>Bythopirellula</taxon>
    </lineage>
</organism>
<sequence>MIALMKTVSQTFRICGFLSFAVGVILASCSGLLSAEEPAGEIAGEVPPVEREFRAAWVATVANIDWPSRPGLSTEKQQAEMIAILDTAVRLKLNAIILQVRPSCDAMYASELEPWSEFLTGTMGKPPEPFYDPLEFAITEAHRRGIELHGWFNPYRARHSGSKSPVSKNHISQTRPELVKQYGGYNWLDPGEPAATDHTLAVIRDVVERYDIDGIHMDDYFYPYPVNGDDKKPVSFPDDPSWQKAVAAGTTLERDDWRRENVDQLVSQMYRDIKAVKPWVKFGISPFGIGRPEKPPQIKGFDQYESLYADAEKWFTEGWVDYFTPQLYWKIGPPEQSYSALLYWWNSQNKAKRHLWPGNYTSRVGGADGKSWPAKEIVAQIWVTRAQEGASGNVHFSMKALQRNAGGIADALRSNAYQQPALVPASPWLESTTNKEQAKPKFTVKKSSGEWVVSLETIDSELPWLWVIRSKHAGKWHVDIVPGGETTRQLYHGKQAKARQKPPSTVAVSTVNRIGEESPLSWYGTESPQSE</sequence>
<dbReference type="AlphaFoldDB" id="A0A5C6CLT6"/>
<dbReference type="Gene3D" id="3.20.20.80">
    <property type="entry name" value="Glycosidases"/>
    <property type="match status" value="1"/>
</dbReference>
<feature type="domain" description="Glycosyl hydrolase-like 10" evidence="2">
    <location>
        <begin position="52"/>
        <end position="365"/>
    </location>
</feature>
<dbReference type="PROSITE" id="PS51257">
    <property type="entry name" value="PROKAR_LIPOPROTEIN"/>
    <property type="match status" value="1"/>
</dbReference>
<proteinExistence type="predicted"/>
<name>A0A5C6CLT6_9BACT</name>
<dbReference type="EMBL" id="SJPS01000005">
    <property type="protein sequence ID" value="TWU24517.1"/>
    <property type="molecule type" value="Genomic_DNA"/>
</dbReference>
<gene>
    <name evidence="3" type="ORF">Pla144_34010</name>
</gene>
<dbReference type="Proteomes" id="UP000318437">
    <property type="component" value="Unassembled WGS sequence"/>
</dbReference>
<dbReference type="InterPro" id="IPR003790">
    <property type="entry name" value="GHL10"/>
</dbReference>
<evidence type="ECO:0000313" key="3">
    <source>
        <dbReference type="EMBL" id="TWU24517.1"/>
    </source>
</evidence>
<reference evidence="3 4" key="1">
    <citation type="submission" date="2019-02" db="EMBL/GenBank/DDBJ databases">
        <title>Deep-cultivation of Planctomycetes and their phenomic and genomic characterization uncovers novel biology.</title>
        <authorList>
            <person name="Wiegand S."/>
            <person name="Jogler M."/>
            <person name="Boedeker C."/>
            <person name="Pinto D."/>
            <person name="Vollmers J."/>
            <person name="Rivas-Marin E."/>
            <person name="Kohn T."/>
            <person name="Peeters S.H."/>
            <person name="Heuer A."/>
            <person name="Rast P."/>
            <person name="Oberbeckmann S."/>
            <person name="Bunk B."/>
            <person name="Jeske O."/>
            <person name="Meyerdierks A."/>
            <person name="Storesund J.E."/>
            <person name="Kallscheuer N."/>
            <person name="Luecker S."/>
            <person name="Lage O.M."/>
            <person name="Pohl T."/>
            <person name="Merkel B.J."/>
            <person name="Hornburger P."/>
            <person name="Mueller R.-W."/>
            <person name="Bruemmer F."/>
            <person name="Labrenz M."/>
            <person name="Spormann A.M."/>
            <person name="Op Den Camp H."/>
            <person name="Overmann J."/>
            <person name="Amann R."/>
            <person name="Jetten M.S.M."/>
            <person name="Mascher T."/>
            <person name="Medema M.H."/>
            <person name="Devos D.P."/>
            <person name="Kaster A.-K."/>
            <person name="Ovreas L."/>
            <person name="Rohde M."/>
            <person name="Galperin M.Y."/>
            <person name="Jogler C."/>
        </authorList>
    </citation>
    <scope>NUCLEOTIDE SEQUENCE [LARGE SCALE GENOMIC DNA]</scope>
    <source>
        <strain evidence="3 4">Pla144</strain>
    </source>
</reference>
<dbReference type="InterPro" id="IPR017853">
    <property type="entry name" value="GH"/>
</dbReference>
<keyword evidence="1" id="KW-0732">Signal</keyword>
<evidence type="ECO:0000313" key="4">
    <source>
        <dbReference type="Proteomes" id="UP000318437"/>
    </source>
</evidence>
<dbReference type="Pfam" id="PF02638">
    <property type="entry name" value="GHL10"/>
    <property type="match status" value="1"/>
</dbReference>
<comment type="caution">
    <text evidence="3">The sequence shown here is derived from an EMBL/GenBank/DDBJ whole genome shotgun (WGS) entry which is preliminary data.</text>
</comment>
<accession>A0A5C6CLT6</accession>
<dbReference type="InterPro" id="IPR052177">
    <property type="entry name" value="Divisome_Glycosyl_Hydrolase"/>
</dbReference>
<dbReference type="SUPFAM" id="SSF51445">
    <property type="entry name" value="(Trans)glycosidases"/>
    <property type="match status" value="1"/>
</dbReference>
<evidence type="ECO:0000256" key="1">
    <source>
        <dbReference type="ARBA" id="ARBA00022729"/>
    </source>
</evidence>
<dbReference type="PANTHER" id="PTHR43405">
    <property type="entry name" value="GLYCOSYL HYDROLASE DIGH"/>
    <property type="match status" value="1"/>
</dbReference>
<keyword evidence="4" id="KW-1185">Reference proteome</keyword>
<dbReference type="PANTHER" id="PTHR43405:SF1">
    <property type="entry name" value="GLYCOSYL HYDROLASE DIGH"/>
    <property type="match status" value="1"/>
</dbReference>
<evidence type="ECO:0000259" key="2">
    <source>
        <dbReference type="Pfam" id="PF02638"/>
    </source>
</evidence>